<evidence type="ECO:0000313" key="5">
    <source>
        <dbReference type="Proteomes" id="UP000326912"/>
    </source>
</evidence>
<dbReference type="AlphaFoldDB" id="A0A5J4KMQ5"/>
<evidence type="ECO:0000256" key="1">
    <source>
        <dbReference type="ARBA" id="ARBA00022987"/>
    </source>
</evidence>
<comment type="similarity">
    <text evidence="3">Belongs to the gas vesicle GvpF/GvpL family.</text>
</comment>
<dbReference type="InterPro" id="IPR009430">
    <property type="entry name" value="GvpL/GvpF"/>
</dbReference>
<dbReference type="Pfam" id="PF06386">
    <property type="entry name" value="GvpL_GvpF"/>
    <property type="match status" value="1"/>
</dbReference>
<dbReference type="GO" id="GO:0031411">
    <property type="term" value="C:gas vesicle"/>
    <property type="evidence" value="ECO:0007669"/>
    <property type="project" value="UniProtKB-SubCell"/>
</dbReference>
<organism evidence="4 5">
    <name type="scientific">Dictyobacter vulcani</name>
    <dbReference type="NCBI Taxonomy" id="2607529"/>
    <lineage>
        <taxon>Bacteria</taxon>
        <taxon>Bacillati</taxon>
        <taxon>Chloroflexota</taxon>
        <taxon>Ktedonobacteria</taxon>
        <taxon>Ktedonobacterales</taxon>
        <taxon>Dictyobacteraceae</taxon>
        <taxon>Dictyobacter</taxon>
    </lineage>
</organism>
<comment type="subcellular location">
    <subcellularLocation>
        <location evidence="2">Gas vesicle</location>
    </subcellularLocation>
</comment>
<protein>
    <recommendedName>
        <fullName evidence="6">Gas vesicle synthesis GvpLGvpF</fullName>
    </recommendedName>
</protein>
<dbReference type="PANTHER" id="PTHR36852">
    <property type="entry name" value="PROTEIN GVPL 2"/>
    <property type="match status" value="1"/>
</dbReference>
<accession>A0A5J4KMQ5</accession>
<dbReference type="PANTHER" id="PTHR36852:SF1">
    <property type="entry name" value="PROTEIN GVPL 2"/>
    <property type="match status" value="1"/>
</dbReference>
<evidence type="ECO:0000256" key="3">
    <source>
        <dbReference type="ARBA" id="ARBA00035643"/>
    </source>
</evidence>
<name>A0A5J4KMQ5_9CHLR</name>
<evidence type="ECO:0000313" key="4">
    <source>
        <dbReference type="EMBL" id="GER86456.1"/>
    </source>
</evidence>
<sequence length="253" mass="28936">MSSEEGLYLYGIVATNDNKDFGPIGIGGRGDIVYMLPYRDIAAIISKSPIKKYHVTRDNVRGHTSVLEKVVEDYTVLPVRFCTIAKNEEMITEKLLKARYQEFVDLAKDIQGKMELGIRARWKDMDAIFAELVEENKSIKTLKAASLREKDKQKQYASSVKIGEMVKKALEKKRAKETQTLLDAVKPLSLDYKEGQLYGDMNLVNASFLIEKTKESDFDKKVNALQQEYQERTLLIYTSSIVPYSFVELVVKW</sequence>
<dbReference type="EMBL" id="BKZW01000001">
    <property type="protein sequence ID" value="GER86456.1"/>
    <property type="molecule type" value="Genomic_DNA"/>
</dbReference>
<gene>
    <name evidence="4" type="ORF">KDW_06180</name>
</gene>
<reference evidence="4 5" key="1">
    <citation type="submission" date="2019-10" db="EMBL/GenBank/DDBJ databases">
        <title>Dictyobacter vulcani sp. nov., within the class Ktedonobacteria, isolated from soil of volcanic Mt. Zao.</title>
        <authorList>
            <person name="Zheng Y."/>
            <person name="Wang C.M."/>
            <person name="Sakai Y."/>
            <person name="Abe K."/>
            <person name="Yokota A."/>
            <person name="Yabe S."/>
        </authorList>
    </citation>
    <scope>NUCLEOTIDE SEQUENCE [LARGE SCALE GENOMIC DNA]</scope>
    <source>
        <strain evidence="4 5">W12</strain>
    </source>
</reference>
<dbReference type="Proteomes" id="UP000326912">
    <property type="component" value="Unassembled WGS sequence"/>
</dbReference>
<dbReference type="GO" id="GO:0031412">
    <property type="term" value="P:gas vesicle organization"/>
    <property type="evidence" value="ECO:0007669"/>
    <property type="project" value="InterPro"/>
</dbReference>
<keyword evidence="5" id="KW-1185">Reference proteome</keyword>
<dbReference type="RefSeq" id="WP_151754588.1">
    <property type="nucleotide sequence ID" value="NZ_BKZW01000001.1"/>
</dbReference>
<evidence type="ECO:0008006" key="6">
    <source>
        <dbReference type="Google" id="ProtNLM"/>
    </source>
</evidence>
<evidence type="ECO:0000256" key="2">
    <source>
        <dbReference type="ARBA" id="ARBA00035108"/>
    </source>
</evidence>
<proteinExistence type="inferred from homology"/>
<keyword evidence="1" id="KW-0304">Gas vesicle</keyword>
<comment type="caution">
    <text evidence="4">The sequence shown here is derived from an EMBL/GenBank/DDBJ whole genome shotgun (WGS) entry which is preliminary data.</text>
</comment>